<proteinExistence type="predicted"/>
<dbReference type="Gene3D" id="1.20.5.170">
    <property type="match status" value="1"/>
</dbReference>
<feature type="coiled-coil region" evidence="1">
    <location>
        <begin position="81"/>
        <end position="140"/>
    </location>
</feature>
<dbReference type="Proteomes" id="UP000663854">
    <property type="component" value="Unassembled WGS sequence"/>
</dbReference>
<evidence type="ECO:0000313" key="7">
    <source>
        <dbReference type="Proteomes" id="UP000663870"/>
    </source>
</evidence>
<dbReference type="SMART" id="SM00338">
    <property type="entry name" value="BRLZ"/>
    <property type="match status" value="1"/>
</dbReference>
<feature type="region of interest" description="Disordered" evidence="2">
    <location>
        <begin position="1"/>
        <end position="40"/>
    </location>
</feature>
<name>A0A815F709_9BILA</name>
<evidence type="ECO:0000313" key="4">
    <source>
        <dbReference type="EMBL" id="CAF1321229.1"/>
    </source>
</evidence>
<dbReference type="Proteomes" id="UP000663870">
    <property type="component" value="Unassembled WGS sequence"/>
</dbReference>
<dbReference type="EMBL" id="CAJNOH010003043">
    <property type="protein sequence ID" value="CAF1321229.1"/>
    <property type="molecule type" value="Genomic_DNA"/>
</dbReference>
<dbReference type="InterPro" id="IPR046347">
    <property type="entry name" value="bZIP_sf"/>
</dbReference>
<feature type="domain" description="BZIP" evidence="3">
    <location>
        <begin position="74"/>
        <end position="137"/>
    </location>
</feature>
<protein>
    <recommendedName>
        <fullName evidence="3">BZIP domain-containing protein</fullName>
    </recommendedName>
</protein>
<dbReference type="AlphaFoldDB" id="A0A815F709"/>
<reference evidence="4" key="1">
    <citation type="submission" date="2021-02" db="EMBL/GenBank/DDBJ databases">
        <authorList>
            <person name="Nowell W R."/>
        </authorList>
    </citation>
    <scope>NUCLEOTIDE SEQUENCE</scope>
</reference>
<dbReference type="Pfam" id="PF00170">
    <property type="entry name" value="bZIP_1"/>
    <property type="match status" value="1"/>
</dbReference>
<accession>A0A815F709</accession>
<gene>
    <name evidence="5" type="ORF">JXQ802_LOCUS46714</name>
    <name evidence="4" type="ORF">PYM288_LOCUS30921</name>
</gene>
<evidence type="ECO:0000256" key="1">
    <source>
        <dbReference type="SAM" id="Coils"/>
    </source>
</evidence>
<evidence type="ECO:0000313" key="6">
    <source>
        <dbReference type="Proteomes" id="UP000663854"/>
    </source>
</evidence>
<sequence length="189" mass="21868">MTSNESPSYTTQHSNTSTYSNESEISSPSPSPSPLSANNTVQYGPIQIRLCRRPAPTIATGRRPKHLVLAGEEAIKREKRREKNREAARKLKERRQCIEDELNQKLKELQGEHAKLQEYLQQLQQRKQHLQEKVNNCLNNPMDELLLNDSQDITLFLEQYLGDLDLFDESKESDFDFDFDFDVDISSIQ</sequence>
<keyword evidence="7" id="KW-1185">Reference proteome</keyword>
<dbReference type="GO" id="GO:0003700">
    <property type="term" value="F:DNA-binding transcription factor activity"/>
    <property type="evidence" value="ECO:0007669"/>
    <property type="project" value="InterPro"/>
</dbReference>
<organism evidence="4 6">
    <name type="scientific">Rotaria sordida</name>
    <dbReference type="NCBI Taxonomy" id="392033"/>
    <lineage>
        <taxon>Eukaryota</taxon>
        <taxon>Metazoa</taxon>
        <taxon>Spiralia</taxon>
        <taxon>Gnathifera</taxon>
        <taxon>Rotifera</taxon>
        <taxon>Eurotatoria</taxon>
        <taxon>Bdelloidea</taxon>
        <taxon>Philodinida</taxon>
        <taxon>Philodinidae</taxon>
        <taxon>Rotaria</taxon>
    </lineage>
</organism>
<dbReference type="PROSITE" id="PS50217">
    <property type="entry name" value="BZIP"/>
    <property type="match status" value="1"/>
</dbReference>
<dbReference type="SUPFAM" id="SSF57959">
    <property type="entry name" value="Leucine zipper domain"/>
    <property type="match status" value="1"/>
</dbReference>
<feature type="compositionally biased region" description="Low complexity" evidence="2">
    <location>
        <begin position="14"/>
        <end position="40"/>
    </location>
</feature>
<keyword evidence="1" id="KW-0175">Coiled coil</keyword>
<feature type="compositionally biased region" description="Polar residues" evidence="2">
    <location>
        <begin position="1"/>
        <end position="13"/>
    </location>
</feature>
<evidence type="ECO:0000256" key="2">
    <source>
        <dbReference type="SAM" id="MobiDB-lite"/>
    </source>
</evidence>
<comment type="caution">
    <text evidence="4">The sequence shown here is derived from an EMBL/GenBank/DDBJ whole genome shotgun (WGS) entry which is preliminary data.</text>
</comment>
<dbReference type="EMBL" id="CAJNOL010004329">
    <property type="protein sequence ID" value="CAF1585906.1"/>
    <property type="molecule type" value="Genomic_DNA"/>
</dbReference>
<dbReference type="InterPro" id="IPR004827">
    <property type="entry name" value="bZIP"/>
</dbReference>
<evidence type="ECO:0000313" key="5">
    <source>
        <dbReference type="EMBL" id="CAF1585906.1"/>
    </source>
</evidence>
<evidence type="ECO:0000259" key="3">
    <source>
        <dbReference type="PROSITE" id="PS50217"/>
    </source>
</evidence>